<dbReference type="KEGG" id="smb:smi_0823"/>
<dbReference type="HOGENOM" id="CLU_2511182_0_0_9"/>
<proteinExistence type="predicted"/>
<reference evidence="1 2" key="1">
    <citation type="journal article" date="2010" name="PLoS ONE">
        <title>The genome of Streptococcus mitis B6--what is a commensal?</title>
        <authorList>
            <person name="Denapaite D."/>
            <person name="Brueckner R."/>
            <person name="Nuhn M."/>
            <person name="Reichmann P."/>
            <person name="Henrich B."/>
            <person name="Maurer P."/>
            <person name="Schaehle Y."/>
            <person name="Selbmann P."/>
            <person name="Zimmermann W."/>
            <person name="Wambutt R."/>
            <person name="Hakenbeck R."/>
        </authorList>
    </citation>
    <scope>NUCLEOTIDE SEQUENCE [LARGE SCALE GENOMIC DNA]</scope>
    <source>
        <strain evidence="1 2">B6</strain>
    </source>
</reference>
<dbReference type="AlphaFoldDB" id="D3H878"/>
<name>D3H878_STRM6</name>
<evidence type="ECO:0000313" key="2">
    <source>
        <dbReference type="Proteomes" id="UP000008563"/>
    </source>
</evidence>
<dbReference type="STRING" id="365659.smi_0823"/>
<organism evidence="1 2">
    <name type="scientific">Streptococcus mitis (strain B6)</name>
    <dbReference type="NCBI Taxonomy" id="365659"/>
    <lineage>
        <taxon>Bacteria</taxon>
        <taxon>Bacillati</taxon>
        <taxon>Bacillota</taxon>
        <taxon>Bacilli</taxon>
        <taxon>Lactobacillales</taxon>
        <taxon>Streptococcaceae</taxon>
        <taxon>Streptococcus</taxon>
        <taxon>Streptococcus mitis group</taxon>
    </lineage>
</organism>
<dbReference type="OrthoDB" id="2180340at2"/>
<dbReference type="EMBL" id="FN568063">
    <property type="protein sequence ID" value="CBJ22071.1"/>
    <property type="molecule type" value="Genomic_DNA"/>
</dbReference>
<dbReference type="eggNOG" id="ENOG50302YM">
    <property type="taxonomic scope" value="Bacteria"/>
</dbReference>
<dbReference type="RefSeq" id="WP_012972492.1">
    <property type="nucleotide sequence ID" value="NC_013853.1"/>
</dbReference>
<accession>D3H878</accession>
<gene>
    <name evidence="1" type="ordered locus">smi_0823</name>
</gene>
<dbReference type="Proteomes" id="UP000008563">
    <property type="component" value="Chromosome"/>
</dbReference>
<protein>
    <submittedName>
        <fullName evidence="1">Uncharacterized protein</fullName>
    </submittedName>
</protein>
<sequence length="69" mass="7988">MKKNILKSKGITGLSKMKTADLDQALHDHFSEEELASFFSIRGYKLTPKGERILEQYQDIVDRHPKKNL</sequence>
<dbReference type="PATRIC" id="fig|365659.3.peg.817"/>
<evidence type="ECO:0000313" key="1">
    <source>
        <dbReference type="EMBL" id="CBJ22071.1"/>
    </source>
</evidence>